<comment type="subunit">
    <text evidence="11">Monomer.</text>
</comment>
<evidence type="ECO:0000256" key="7">
    <source>
        <dbReference type="ARBA" id="ARBA00022777"/>
    </source>
</evidence>
<keyword evidence="7 11" id="KW-0418">Kinase</keyword>
<keyword evidence="6 11" id="KW-0547">Nucleotide-binding</keyword>
<gene>
    <name evidence="11" type="primary">aroK</name>
    <name evidence="13" type="ORF">PA27867_1863</name>
</gene>
<keyword evidence="14" id="KW-1185">Reference proteome</keyword>
<dbReference type="InterPro" id="IPR023000">
    <property type="entry name" value="Shikimate_kinase_CS"/>
</dbReference>
<dbReference type="STRING" id="670052.PA27867_1863"/>
<dbReference type="PANTHER" id="PTHR21087:SF16">
    <property type="entry name" value="SHIKIMATE KINASE 1, CHLOROPLASTIC"/>
    <property type="match status" value="1"/>
</dbReference>
<dbReference type="GO" id="GO:0005524">
    <property type="term" value="F:ATP binding"/>
    <property type="evidence" value="ECO:0007669"/>
    <property type="project" value="UniProtKB-UniRule"/>
</dbReference>
<evidence type="ECO:0000256" key="11">
    <source>
        <dbReference type="HAMAP-Rule" id="MF_00109"/>
    </source>
</evidence>
<reference evidence="13 14" key="1">
    <citation type="submission" date="2016-06" db="EMBL/GenBank/DDBJ databases">
        <title>Genome sequencing of Cryobacterium arcticum PAMC 27867.</title>
        <authorList>
            <person name="Lee J."/>
            <person name="Kim O.-S."/>
        </authorList>
    </citation>
    <scope>NUCLEOTIDE SEQUENCE [LARGE SCALE GENOMIC DNA]</scope>
    <source>
        <strain evidence="13 14">PAMC 27867</strain>
    </source>
</reference>
<name>A0A1B1BJU3_9MICO</name>
<keyword evidence="11" id="KW-0460">Magnesium</keyword>
<comment type="subcellular location">
    <subcellularLocation>
        <location evidence="11">Cytoplasm</location>
    </subcellularLocation>
</comment>
<dbReference type="InterPro" id="IPR000623">
    <property type="entry name" value="Shikimate_kinase/TSH1"/>
</dbReference>
<evidence type="ECO:0000256" key="4">
    <source>
        <dbReference type="ARBA" id="ARBA00022605"/>
    </source>
</evidence>
<dbReference type="UniPathway" id="UPA00053">
    <property type="reaction ID" value="UER00088"/>
</dbReference>
<dbReference type="HAMAP" id="MF_00109">
    <property type="entry name" value="Shikimate_kinase"/>
    <property type="match status" value="1"/>
</dbReference>
<feature type="binding site" evidence="11">
    <location>
        <position position="151"/>
    </location>
    <ligand>
        <name>ATP</name>
        <dbReference type="ChEBI" id="CHEBI:30616"/>
    </ligand>
</feature>
<keyword evidence="8 11" id="KW-0067">ATP-binding</keyword>
<dbReference type="Pfam" id="PF01202">
    <property type="entry name" value="SKI"/>
    <property type="match status" value="1"/>
</dbReference>
<dbReference type="PATRIC" id="fig|670052.7.peg.1919"/>
<organism evidence="13 14">
    <name type="scientific">Cryobacterium arcticum</name>
    <dbReference type="NCBI Taxonomy" id="670052"/>
    <lineage>
        <taxon>Bacteria</taxon>
        <taxon>Bacillati</taxon>
        <taxon>Actinomycetota</taxon>
        <taxon>Actinomycetes</taxon>
        <taxon>Micrococcales</taxon>
        <taxon>Microbacteriaceae</taxon>
        <taxon>Cryobacterium</taxon>
    </lineage>
</organism>
<keyword evidence="5 11" id="KW-0808">Transferase</keyword>
<evidence type="ECO:0000256" key="12">
    <source>
        <dbReference type="SAM" id="MobiDB-lite"/>
    </source>
</evidence>
<evidence type="ECO:0000256" key="5">
    <source>
        <dbReference type="ARBA" id="ARBA00022679"/>
    </source>
</evidence>
<evidence type="ECO:0000256" key="6">
    <source>
        <dbReference type="ARBA" id="ARBA00022741"/>
    </source>
</evidence>
<feature type="binding site" evidence="11">
    <location>
        <position position="185"/>
    </location>
    <ligand>
        <name>ATP</name>
        <dbReference type="ChEBI" id="CHEBI:30616"/>
    </ligand>
</feature>
<dbReference type="EC" id="2.7.1.71" evidence="3 11"/>
<comment type="pathway">
    <text evidence="1 11">Metabolic intermediate biosynthesis; chorismate biosynthesis; chorismate from D-erythrose 4-phosphate and phosphoenolpyruvate: step 5/7.</text>
</comment>
<dbReference type="GO" id="GO:0004765">
    <property type="term" value="F:shikimate kinase activity"/>
    <property type="evidence" value="ECO:0007669"/>
    <property type="project" value="UniProtKB-UniRule"/>
</dbReference>
<evidence type="ECO:0000256" key="2">
    <source>
        <dbReference type="ARBA" id="ARBA00006997"/>
    </source>
</evidence>
<evidence type="ECO:0000313" key="14">
    <source>
        <dbReference type="Proteomes" id="UP000092582"/>
    </source>
</evidence>
<protein>
    <recommendedName>
        <fullName evidence="3 11">Shikimate kinase</fullName>
        <shortName evidence="11">SK</shortName>
        <ecNumber evidence="3 11">2.7.1.71</ecNumber>
    </recommendedName>
</protein>
<feature type="region of interest" description="Disordered" evidence="12">
    <location>
        <begin position="1"/>
        <end position="33"/>
    </location>
</feature>
<evidence type="ECO:0000256" key="9">
    <source>
        <dbReference type="ARBA" id="ARBA00023141"/>
    </source>
</evidence>
<comment type="function">
    <text evidence="11">Catalyzes the specific phosphorylation of the 3-hydroxyl group of shikimic acid using ATP as a cosubstrate.</text>
</comment>
<evidence type="ECO:0000256" key="10">
    <source>
        <dbReference type="ARBA" id="ARBA00048567"/>
    </source>
</evidence>
<dbReference type="InterPro" id="IPR031322">
    <property type="entry name" value="Shikimate/glucono_kinase"/>
</dbReference>
<dbReference type="PROSITE" id="PS01128">
    <property type="entry name" value="SHIKIMATE_KINASE"/>
    <property type="match status" value="1"/>
</dbReference>
<keyword evidence="4 11" id="KW-0028">Amino-acid biosynthesis</keyword>
<feature type="binding site" evidence="11">
    <location>
        <position position="168"/>
    </location>
    <ligand>
        <name>substrate</name>
    </ligand>
</feature>
<keyword evidence="9 11" id="KW-0057">Aromatic amino acid biosynthesis</keyword>
<dbReference type="RefSeq" id="WP_236900673.1">
    <property type="nucleotide sequence ID" value="NZ_CP016282.1"/>
</dbReference>
<dbReference type="PANTHER" id="PTHR21087">
    <property type="entry name" value="SHIKIMATE KINASE"/>
    <property type="match status" value="1"/>
</dbReference>
<sequence>MPQTARTRLPAGSSSEDGAQHGAASPVREPERDSDAPLFPLVFIGPMASGKSKIGRRVARLLRVPFIDTDKTIVAAHGPITEIFARHGEPHFRALERDAVADALGRGRAVVSLGGGAVLDPATRERLRGTTVVSLSTTAEAVRSRTRNAKRPLLAAGPDAWQRIYDERRPLYDALASIHFDTSTRPVDAIADDIVKWVRRHHD</sequence>
<proteinExistence type="inferred from homology"/>
<dbReference type="EMBL" id="CP016282">
    <property type="protein sequence ID" value="ANP72816.1"/>
    <property type="molecule type" value="Genomic_DNA"/>
</dbReference>
<dbReference type="Proteomes" id="UP000092582">
    <property type="component" value="Chromosome 1"/>
</dbReference>
<evidence type="ECO:0000256" key="3">
    <source>
        <dbReference type="ARBA" id="ARBA00012154"/>
    </source>
</evidence>
<evidence type="ECO:0000256" key="1">
    <source>
        <dbReference type="ARBA" id="ARBA00004842"/>
    </source>
</evidence>
<dbReference type="GO" id="GO:0009073">
    <property type="term" value="P:aromatic amino acid family biosynthetic process"/>
    <property type="evidence" value="ECO:0007669"/>
    <property type="project" value="UniProtKB-KW"/>
</dbReference>
<feature type="binding site" evidence="11">
    <location>
        <position position="115"/>
    </location>
    <ligand>
        <name>substrate</name>
    </ligand>
</feature>
<dbReference type="GO" id="GO:0005829">
    <property type="term" value="C:cytosol"/>
    <property type="evidence" value="ECO:0007669"/>
    <property type="project" value="TreeGrafter"/>
</dbReference>
<comment type="similarity">
    <text evidence="2 11">Belongs to the shikimate kinase family.</text>
</comment>
<feature type="binding site" evidence="11">
    <location>
        <begin position="48"/>
        <end position="53"/>
    </location>
    <ligand>
        <name>ATP</name>
        <dbReference type="ChEBI" id="CHEBI:30616"/>
    </ligand>
</feature>
<dbReference type="AlphaFoldDB" id="A0A1B1BJU3"/>
<comment type="catalytic activity">
    <reaction evidence="10 11">
        <text>shikimate + ATP = 3-phosphoshikimate + ADP + H(+)</text>
        <dbReference type="Rhea" id="RHEA:13121"/>
        <dbReference type="ChEBI" id="CHEBI:15378"/>
        <dbReference type="ChEBI" id="CHEBI:30616"/>
        <dbReference type="ChEBI" id="CHEBI:36208"/>
        <dbReference type="ChEBI" id="CHEBI:145989"/>
        <dbReference type="ChEBI" id="CHEBI:456216"/>
        <dbReference type="EC" id="2.7.1.71"/>
    </reaction>
</comment>
<evidence type="ECO:0000256" key="8">
    <source>
        <dbReference type="ARBA" id="ARBA00022840"/>
    </source>
</evidence>
<dbReference type="GO" id="GO:0008652">
    <property type="term" value="P:amino acid biosynthetic process"/>
    <property type="evidence" value="ECO:0007669"/>
    <property type="project" value="UniProtKB-KW"/>
</dbReference>
<keyword evidence="11" id="KW-0479">Metal-binding</keyword>
<dbReference type="GO" id="GO:0000287">
    <property type="term" value="F:magnesium ion binding"/>
    <property type="evidence" value="ECO:0007669"/>
    <property type="project" value="UniProtKB-UniRule"/>
</dbReference>
<dbReference type="InterPro" id="IPR027417">
    <property type="entry name" value="P-loop_NTPase"/>
</dbReference>
<feature type="binding site" evidence="11">
    <location>
        <position position="93"/>
    </location>
    <ligand>
        <name>substrate</name>
    </ligand>
</feature>
<dbReference type="GO" id="GO:0009423">
    <property type="term" value="P:chorismate biosynthetic process"/>
    <property type="evidence" value="ECO:0007669"/>
    <property type="project" value="UniProtKB-UniRule"/>
</dbReference>
<dbReference type="Gene3D" id="3.40.50.300">
    <property type="entry name" value="P-loop containing nucleotide triphosphate hydrolases"/>
    <property type="match status" value="1"/>
</dbReference>
<dbReference type="PRINTS" id="PR01100">
    <property type="entry name" value="SHIKIMTKNASE"/>
</dbReference>
<accession>A0A1B1BJU3</accession>
<comment type="cofactor">
    <cofactor evidence="11">
        <name>Mg(2+)</name>
        <dbReference type="ChEBI" id="CHEBI:18420"/>
    </cofactor>
    <text evidence="11">Binds 1 Mg(2+) ion per subunit.</text>
</comment>
<evidence type="ECO:0000313" key="13">
    <source>
        <dbReference type="EMBL" id="ANP72816.1"/>
    </source>
</evidence>
<keyword evidence="11" id="KW-0963">Cytoplasm</keyword>
<dbReference type="SUPFAM" id="SSF52540">
    <property type="entry name" value="P-loop containing nucleoside triphosphate hydrolases"/>
    <property type="match status" value="1"/>
</dbReference>
<feature type="compositionally biased region" description="Polar residues" evidence="12">
    <location>
        <begin position="1"/>
        <end position="17"/>
    </location>
</feature>
<feature type="binding site" evidence="11">
    <location>
        <position position="52"/>
    </location>
    <ligand>
        <name>Mg(2+)</name>
        <dbReference type="ChEBI" id="CHEBI:18420"/>
    </ligand>
</feature>
<feature type="binding site" evidence="11">
    <location>
        <position position="70"/>
    </location>
    <ligand>
        <name>substrate</name>
    </ligand>
</feature>
<dbReference type="KEGG" id="cart:PA27867_1863"/>
<dbReference type="CDD" id="cd00464">
    <property type="entry name" value="SK"/>
    <property type="match status" value="1"/>
</dbReference>